<keyword evidence="8" id="KW-0464">Manganese</keyword>
<protein>
    <recommendedName>
        <fullName evidence="3">protein-serine/threonine phosphatase</fullName>
        <ecNumber evidence="3">3.1.3.16</ecNumber>
    </recommendedName>
</protein>
<dbReference type="PROSITE" id="PS01032">
    <property type="entry name" value="PPM_1"/>
    <property type="match status" value="1"/>
</dbReference>
<evidence type="ECO:0000256" key="4">
    <source>
        <dbReference type="ARBA" id="ARBA00022723"/>
    </source>
</evidence>
<evidence type="ECO:0000256" key="3">
    <source>
        <dbReference type="ARBA" id="ARBA00013081"/>
    </source>
</evidence>
<comment type="cofactor">
    <cofactor evidence="1">
        <name>Mn(2+)</name>
        <dbReference type="ChEBI" id="CHEBI:29035"/>
    </cofactor>
</comment>
<dbReference type="InterPro" id="IPR001932">
    <property type="entry name" value="PPM-type_phosphatase-like_dom"/>
</dbReference>
<keyword evidence="4" id="KW-0479">Metal-binding</keyword>
<feature type="domain" description="PPM-type phosphatase" evidence="10">
    <location>
        <begin position="114"/>
        <end position="396"/>
    </location>
</feature>
<comment type="cofactor">
    <cofactor evidence="2">
        <name>Mg(2+)</name>
        <dbReference type="ChEBI" id="CHEBI:18420"/>
    </cofactor>
</comment>
<dbReference type="AlphaFoldDB" id="A0AAV7EJ01"/>
<dbReference type="Gene3D" id="3.60.40.10">
    <property type="entry name" value="PPM-type phosphatase domain"/>
    <property type="match status" value="1"/>
</dbReference>
<evidence type="ECO:0000313" key="11">
    <source>
        <dbReference type="EMBL" id="KAG9448299.1"/>
    </source>
</evidence>
<keyword evidence="12" id="KW-1185">Reference proteome</keyword>
<dbReference type="EMBL" id="JAINDJ010000005">
    <property type="protein sequence ID" value="KAG9448299.1"/>
    <property type="molecule type" value="Genomic_DNA"/>
</dbReference>
<dbReference type="InterPro" id="IPR000222">
    <property type="entry name" value="PP2C_BS"/>
</dbReference>
<gene>
    <name evidence="11" type="ORF">H6P81_014427</name>
</gene>
<evidence type="ECO:0000256" key="1">
    <source>
        <dbReference type="ARBA" id="ARBA00001936"/>
    </source>
</evidence>
<comment type="similarity">
    <text evidence="9">Belongs to the PP2C family.</text>
</comment>
<sequence>MEAVSLKRTRAARRKRLEILQLRSLASDGLIREKDGVKTKRKREGKVRLGDGFDATEVSLSLSLESSSSDSDISGILKKNIPIGILLSRGQILDDDDDVGCDGAGAGRDVPCRAHGAVSVCGRRRAMEDAVTVAPGLVSGAAGEEAPSRYDFFGVYDGHGGCQVAHVCRDRLHVVLATEVEDRRGDGVDWKGVMEAGFAKLDGEIGKSLSEGQENGVMDTSMKTVGSTAVVAMVGAANVIVANCGDSRAVMSRGGAVVPLSCDHKPDRPDEMERIEAAGGRVINWDGPRVLGVLATSRSIGDHYLKPYVVSEPEVTITERRAEDEFLILASDGLWDVISNEKACEVVRRCLMRKPVSKKLKRTMDGDGSAEAAAMLVELALGRGSNDNISVIVIDLRKSRKL</sequence>
<accession>A0AAV7EJ01</accession>
<dbReference type="EC" id="3.1.3.16" evidence="3"/>
<evidence type="ECO:0000256" key="5">
    <source>
        <dbReference type="ARBA" id="ARBA00022801"/>
    </source>
</evidence>
<dbReference type="SMART" id="SM00332">
    <property type="entry name" value="PP2Cc"/>
    <property type="match status" value="1"/>
</dbReference>
<dbReference type="SMART" id="SM00331">
    <property type="entry name" value="PP2C_SIG"/>
    <property type="match status" value="1"/>
</dbReference>
<name>A0AAV7EJ01_ARIFI</name>
<dbReference type="FunFam" id="3.60.40.10:FF:000041">
    <property type="entry name" value="Protein phosphatase 2C 51"/>
    <property type="match status" value="1"/>
</dbReference>
<proteinExistence type="inferred from homology"/>
<dbReference type="Pfam" id="PF00481">
    <property type="entry name" value="PP2C"/>
    <property type="match status" value="1"/>
</dbReference>
<evidence type="ECO:0000256" key="2">
    <source>
        <dbReference type="ARBA" id="ARBA00001946"/>
    </source>
</evidence>
<evidence type="ECO:0000256" key="8">
    <source>
        <dbReference type="ARBA" id="ARBA00023211"/>
    </source>
</evidence>
<dbReference type="Proteomes" id="UP000825729">
    <property type="component" value="Unassembled WGS sequence"/>
</dbReference>
<comment type="caution">
    <text evidence="11">The sequence shown here is derived from an EMBL/GenBank/DDBJ whole genome shotgun (WGS) entry which is preliminary data.</text>
</comment>
<keyword evidence="6" id="KW-0460">Magnesium</keyword>
<dbReference type="PANTHER" id="PTHR47992">
    <property type="entry name" value="PROTEIN PHOSPHATASE"/>
    <property type="match status" value="1"/>
</dbReference>
<organism evidence="11 12">
    <name type="scientific">Aristolochia fimbriata</name>
    <name type="common">White veined hardy Dutchman's pipe vine</name>
    <dbReference type="NCBI Taxonomy" id="158543"/>
    <lineage>
        <taxon>Eukaryota</taxon>
        <taxon>Viridiplantae</taxon>
        <taxon>Streptophyta</taxon>
        <taxon>Embryophyta</taxon>
        <taxon>Tracheophyta</taxon>
        <taxon>Spermatophyta</taxon>
        <taxon>Magnoliopsida</taxon>
        <taxon>Magnoliidae</taxon>
        <taxon>Piperales</taxon>
        <taxon>Aristolochiaceae</taxon>
        <taxon>Aristolochia</taxon>
    </lineage>
</organism>
<dbReference type="CDD" id="cd00143">
    <property type="entry name" value="PP2Cc"/>
    <property type="match status" value="1"/>
</dbReference>
<evidence type="ECO:0000259" key="10">
    <source>
        <dbReference type="PROSITE" id="PS51746"/>
    </source>
</evidence>
<dbReference type="SUPFAM" id="SSF81606">
    <property type="entry name" value="PP2C-like"/>
    <property type="match status" value="1"/>
</dbReference>
<dbReference type="PROSITE" id="PS51746">
    <property type="entry name" value="PPM_2"/>
    <property type="match status" value="1"/>
</dbReference>
<evidence type="ECO:0000256" key="9">
    <source>
        <dbReference type="RuleBase" id="RU003465"/>
    </source>
</evidence>
<reference evidence="11 12" key="1">
    <citation type="submission" date="2021-07" db="EMBL/GenBank/DDBJ databases">
        <title>The Aristolochia fimbriata genome: insights into angiosperm evolution, floral development and chemical biosynthesis.</title>
        <authorList>
            <person name="Jiao Y."/>
        </authorList>
    </citation>
    <scope>NUCLEOTIDE SEQUENCE [LARGE SCALE GENOMIC DNA]</scope>
    <source>
        <strain evidence="11">IBCAS-2021</strain>
        <tissue evidence="11">Leaf</tissue>
    </source>
</reference>
<dbReference type="InterPro" id="IPR015655">
    <property type="entry name" value="PP2C"/>
</dbReference>
<dbReference type="GO" id="GO:0004722">
    <property type="term" value="F:protein serine/threonine phosphatase activity"/>
    <property type="evidence" value="ECO:0007669"/>
    <property type="project" value="UniProtKB-EC"/>
</dbReference>
<dbReference type="InterPro" id="IPR036457">
    <property type="entry name" value="PPM-type-like_dom_sf"/>
</dbReference>
<evidence type="ECO:0000313" key="12">
    <source>
        <dbReference type="Proteomes" id="UP000825729"/>
    </source>
</evidence>
<evidence type="ECO:0000256" key="6">
    <source>
        <dbReference type="ARBA" id="ARBA00022842"/>
    </source>
</evidence>
<keyword evidence="5 9" id="KW-0378">Hydrolase</keyword>
<evidence type="ECO:0000256" key="7">
    <source>
        <dbReference type="ARBA" id="ARBA00022912"/>
    </source>
</evidence>
<keyword evidence="7 9" id="KW-0904">Protein phosphatase</keyword>
<dbReference type="GO" id="GO:0046872">
    <property type="term" value="F:metal ion binding"/>
    <property type="evidence" value="ECO:0007669"/>
    <property type="project" value="UniProtKB-KW"/>
</dbReference>